<keyword evidence="3" id="KW-1185">Reference proteome</keyword>
<feature type="transmembrane region" description="Helical" evidence="1">
    <location>
        <begin position="123"/>
        <end position="145"/>
    </location>
</feature>
<evidence type="ECO:0000313" key="2">
    <source>
        <dbReference type="EMBL" id="MEA5141429.1"/>
    </source>
</evidence>
<accession>A0ABU5QGL0</accession>
<organism evidence="2 3">
    <name type="scientific">Arcicella rigui</name>
    <dbReference type="NCBI Taxonomy" id="797020"/>
    <lineage>
        <taxon>Bacteria</taxon>
        <taxon>Pseudomonadati</taxon>
        <taxon>Bacteroidota</taxon>
        <taxon>Cytophagia</taxon>
        <taxon>Cytophagales</taxon>
        <taxon>Flectobacillaceae</taxon>
        <taxon>Arcicella</taxon>
    </lineage>
</organism>
<keyword evidence="1" id="KW-0472">Membrane</keyword>
<reference evidence="2 3" key="1">
    <citation type="submission" date="2023-12" db="EMBL/GenBank/DDBJ databases">
        <title>Novel species of the genus Arcicella isolated from rivers.</title>
        <authorList>
            <person name="Lu H."/>
        </authorList>
    </citation>
    <scope>NUCLEOTIDE SEQUENCE [LARGE SCALE GENOMIC DNA]</scope>
    <source>
        <strain evidence="2 3">KCTC 23307</strain>
    </source>
</reference>
<gene>
    <name evidence="2" type="ORF">VB248_19900</name>
</gene>
<feature type="transmembrane region" description="Helical" evidence="1">
    <location>
        <begin position="47"/>
        <end position="67"/>
    </location>
</feature>
<feature type="transmembrane region" description="Helical" evidence="1">
    <location>
        <begin position="73"/>
        <end position="94"/>
    </location>
</feature>
<name>A0ABU5QGL0_9BACT</name>
<dbReference type="Proteomes" id="UP001302949">
    <property type="component" value="Unassembled WGS sequence"/>
</dbReference>
<evidence type="ECO:0000256" key="1">
    <source>
        <dbReference type="SAM" id="Phobius"/>
    </source>
</evidence>
<protein>
    <submittedName>
        <fullName evidence="2">Uncharacterized protein</fullName>
    </submittedName>
</protein>
<sequence length="203" mass="23533">MELDELKNIWQKTSQESISSQIVQKEELSLMIKGKSKDALSKLKRNMVIESILSLLCFPFFIYIILLPDIAVFHKYVCGILFVVTVIILGFFWVEYRIIQNFDANVDLITSLKSTVQQLSKFIRIYLIFNCILLLPMMFYGSIVGLETSGLEISSNFLLINGLVTILISPLGYWWVKFYLKKVYQQHLEKLKNCLAELEESID</sequence>
<dbReference type="EMBL" id="JAYFUM010000027">
    <property type="protein sequence ID" value="MEA5141429.1"/>
    <property type="molecule type" value="Genomic_DNA"/>
</dbReference>
<comment type="caution">
    <text evidence="2">The sequence shown here is derived from an EMBL/GenBank/DDBJ whole genome shotgun (WGS) entry which is preliminary data.</text>
</comment>
<feature type="transmembrane region" description="Helical" evidence="1">
    <location>
        <begin position="157"/>
        <end position="176"/>
    </location>
</feature>
<proteinExistence type="predicted"/>
<evidence type="ECO:0000313" key="3">
    <source>
        <dbReference type="Proteomes" id="UP001302949"/>
    </source>
</evidence>
<dbReference type="RefSeq" id="WP_323298586.1">
    <property type="nucleotide sequence ID" value="NZ_JAYFUM010000027.1"/>
</dbReference>
<keyword evidence="1" id="KW-0812">Transmembrane</keyword>
<keyword evidence="1" id="KW-1133">Transmembrane helix</keyword>